<dbReference type="EMBL" id="VSSQ01000860">
    <property type="protein sequence ID" value="MPM02324.1"/>
    <property type="molecule type" value="Genomic_DNA"/>
</dbReference>
<proteinExistence type="predicted"/>
<feature type="coiled-coil region" evidence="1">
    <location>
        <begin position="200"/>
        <end position="260"/>
    </location>
</feature>
<evidence type="ECO:0000313" key="2">
    <source>
        <dbReference type="EMBL" id="MPM02324.1"/>
    </source>
</evidence>
<dbReference type="AlphaFoldDB" id="A0A644WJ98"/>
<reference evidence="2" key="1">
    <citation type="submission" date="2019-08" db="EMBL/GenBank/DDBJ databases">
        <authorList>
            <person name="Kucharzyk K."/>
            <person name="Murdoch R.W."/>
            <person name="Higgins S."/>
            <person name="Loffler F."/>
        </authorList>
    </citation>
    <scope>NUCLEOTIDE SEQUENCE</scope>
</reference>
<organism evidence="2">
    <name type="scientific">bioreactor metagenome</name>
    <dbReference type="NCBI Taxonomy" id="1076179"/>
    <lineage>
        <taxon>unclassified sequences</taxon>
        <taxon>metagenomes</taxon>
        <taxon>ecological metagenomes</taxon>
    </lineage>
</organism>
<comment type="caution">
    <text evidence="2">The sequence shown here is derived from an EMBL/GenBank/DDBJ whole genome shotgun (WGS) entry which is preliminary data.</text>
</comment>
<keyword evidence="1" id="KW-0175">Coiled coil</keyword>
<gene>
    <name evidence="2" type="ORF">SDC9_48570</name>
</gene>
<feature type="coiled-coil region" evidence="1">
    <location>
        <begin position="292"/>
        <end position="342"/>
    </location>
</feature>
<sequence>MPWVWYYPDMGNLQADIQQKQKEIEQHQSDVFSLYADLGRSVALVQQISPLPYAAGEYQLFCTQMDAYESAKHSFEQISGYIAQIEDRSRKIKEIEKDIRLLARPFARVYAQLGAIAYEAYGSQTLAEHVAQACFPFFEEHAKRTRKLENLKQSHVGFLGRRLIGLQLDLQRKILPALLAKAGARLVAISCEKDLPLSGRRSLLDELEDLKERRRELSQELELHQSAMAKLQSEEVQSPKARMEERANVMKMEQKAAEKAASSYGKALYETLPESVHSDQIGQKAIQLMDQITLHHKRIKSLQREIKQLENLIQVQELEAQIELENQKIELLRSQIDTCNRQISQIAASIHEKQNRITILLPPSMVHTDG</sequence>
<protein>
    <submittedName>
        <fullName evidence="2">Uncharacterized protein</fullName>
    </submittedName>
</protein>
<evidence type="ECO:0000256" key="1">
    <source>
        <dbReference type="SAM" id="Coils"/>
    </source>
</evidence>
<name>A0A644WJ98_9ZZZZ</name>
<accession>A0A644WJ98</accession>